<proteinExistence type="predicted"/>
<dbReference type="CDD" id="cd00093">
    <property type="entry name" value="HTH_XRE"/>
    <property type="match status" value="1"/>
</dbReference>
<dbReference type="InterPro" id="IPR001387">
    <property type="entry name" value="Cro/C1-type_HTH"/>
</dbReference>
<accession>A0A2M6K9C7</accession>
<evidence type="ECO:0000313" key="2">
    <source>
        <dbReference type="EMBL" id="PIR13487.1"/>
    </source>
</evidence>
<evidence type="ECO:0000259" key="1">
    <source>
        <dbReference type="PROSITE" id="PS50943"/>
    </source>
</evidence>
<dbReference type="EMBL" id="PCWW01000034">
    <property type="protein sequence ID" value="PIR13487.1"/>
    <property type="molecule type" value="Genomic_DNA"/>
</dbReference>
<protein>
    <recommendedName>
        <fullName evidence="1">HTH cro/C1-type domain-containing protein</fullName>
    </recommendedName>
</protein>
<reference evidence="2 3" key="1">
    <citation type="submission" date="2017-09" db="EMBL/GenBank/DDBJ databases">
        <title>Depth-based differentiation of microbial function through sediment-hosted aquifers and enrichment of novel symbionts in the deep terrestrial subsurface.</title>
        <authorList>
            <person name="Probst A.J."/>
            <person name="Ladd B."/>
            <person name="Jarett J.K."/>
            <person name="Geller-Mcgrath D.E."/>
            <person name="Sieber C.M."/>
            <person name="Emerson J.B."/>
            <person name="Anantharaman K."/>
            <person name="Thomas B.C."/>
            <person name="Malmstrom R."/>
            <person name="Stieglmeier M."/>
            <person name="Klingl A."/>
            <person name="Woyke T."/>
            <person name="Ryan C.M."/>
            <person name="Banfield J.F."/>
        </authorList>
    </citation>
    <scope>NUCLEOTIDE SEQUENCE [LARGE SCALE GENOMIC DNA]</scope>
    <source>
        <strain evidence="2">CG11_big_fil_rev_8_21_14_0_20_39_10</strain>
    </source>
</reference>
<sequence length="128" mass="14589">MKYYFAEDQEKALVLLKKIATEEGLTTQRMLARELGVSTGLIAQALSGKDPIRKWFLEKVCSKFGEKFGTNIRDFSFVKDIKGGSGKIQFFINKLLKDIKSTGKYPNKYRIKHLALIIEQAGEEIKKL</sequence>
<evidence type="ECO:0000313" key="3">
    <source>
        <dbReference type="Proteomes" id="UP000230869"/>
    </source>
</evidence>
<comment type="caution">
    <text evidence="2">The sequence shown here is derived from an EMBL/GenBank/DDBJ whole genome shotgun (WGS) entry which is preliminary data.</text>
</comment>
<gene>
    <name evidence="2" type="ORF">COV49_02140</name>
</gene>
<feature type="domain" description="HTH cro/C1-type" evidence="1">
    <location>
        <begin position="27"/>
        <end position="75"/>
    </location>
</feature>
<organism evidence="2 3">
    <name type="scientific">Candidatus Falkowbacteria bacterium CG11_big_fil_rev_8_21_14_0_20_39_10</name>
    <dbReference type="NCBI Taxonomy" id="1974570"/>
    <lineage>
        <taxon>Bacteria</taxon>
        <taxon>Candidatus Falkowiibacteriota</taxon>
    </lineage>
</organism>
<dbReference type="AlphaFoldDB" id="A0A2M6K9C7"/>
<dbReference type="Proteomes" id="UP000230869">
    <property type="component" value="Unassembled WGS sequence"/>
</dbReference>
<dbReference type="PROSITE" id="PS50943">
    <property type="entry name" value="HTH_CROC1"/>
    <property type="match status" value="1"/>
</dbReference>
<name>A0A2M6K9C7_9BACT</name>